<dbReference type="EMBL" id="FNAI01000010">
    <property type="protein sequence ID" value="SDE86211.1"/>
    <property type="molecule type" value="Genomic_DNA"/>
</dbReference>
<dbReference type="InterPro" id="IPR000700">
    <property type="entry name" value="PAS-assoc_C"/>
</dbReference>
<dbReference type="SUPFAM" id="SSF55874">
    <property type="entry name" value="ATPase domain of HSP90 chaperone/DNA topoisomerase II/histidine kinase"/>
    <property type="match status" value="1"/>
</dbReference>
<evidence type="ECO:0000256" key="2">
    <source>
        <dbReference type="ARBA" id="ARBA00012438"/>
    </source>
</evidence>
<evidence type="ECO:0000256" key="7">
    <source>
        <dbReference type="ARBA" id="ARBA00023136"/>
    </source>
</evidence>
<evidence type="ECO:0000313" key="11">
    <source>
        <dbReference type="EMBL" id="SDE86211.1"/>
    </source>
</evidence>
<feature type="domain" description="PAC" evidence="10">
    <location>
        <begin position="90"/>
        <end position="144"/>
    </location>
</feature>
<dbReference type="CDD" id="cd00082">
    <property type="entry name" value="HisKA"/>
    <property type="match status" value="1"/>
</dbReference>
<dbReference type="PRINTS" id="PR00344">
    <property type="entry name" value="BCTRLSENSOR"/>
</dbReference>
<keyword evidence="7" id="KW-0472">Membrane</keyword>
<evidence type="ECO:0000256" key="5">
    <source>
        <dbReference type="ARBA" id="ARBA00022777"/>
    </source>
</evidence>
<organism evidence="11 12">
    <name type="scientific">Mucilaginibacter pineti</name>
    <dbReference type="NCBI Taxonomy" id="1391627"/>
    <lineage>
        <taxon>Bacteria</taxon>
        <taxon>Pseudomonadati</taxon>
        <taxon>Bacteroidota</taxon>
        <taxon>Sphingobacteriia</taxon>
        <taxon>Sphingobacteriales</taxon>
        <taxon>Sphingobacteriaceae</taxon>
        <taxon>Mucilaginibacter</taxon>
    </lineage>
</organism>
<dbReference type="GO" id="GO:0000155">
    <property type="term" value="F:phosphorelay sensor kinase activity"/>
    <property type="evidence" value="ECO:0007669"/>
    <property type="project" value="InterPro"/>
</dbReference>
<dbReference type="InterPro" id="IPR036097">
    <property type="entry name" value="HisK_dim/P_sf"/>
</dbReference>
<feature type="domain" description="PAS" evidence="9">
    <location>
        <begin position="19"/>
        <end position="89"/>
    </location>
</feature>
<dbReference type="SMART" id="SM00388">
    <property type="entry name" value="HisKA"/>
    <property type="match status" value="1"/>
</dbReference>
<dbReference type="PANTHER" id="PTHR43047:SF72">
    <property type="entry name" value="OSMOSENSING HISTIDINE PROTEIN KINASE SLN1"/>
    <property type="match status" value="1"/>
</dbReference>
<dbReference type="EC" id="2.7.13.3" evidence="2"/>
<dbReference type="InterPro" id="IPR013767">
    <property type="entry name" value="PAS_fold"/>
</dbReference>
<dbReference type="Gene3D" id="1.10.287.130">
    <property type="match status" value="1"/>
</dbReference>
<dbReference type="STRING" id="1391627.SAMN05216464_11094"/>
<dbReference type="InterPro" id="IPR035965">
    <property type="entry name" value="PAS-like_dom_sf"/>
</dbReference>
<dbReference type="GO" id="GO:0006355">
    <property type="term" value="P:regulation of DNA-templated transcription"/>
    <property type="evidence" value="ECO:0007669"/>
    <property type="project" value="InterPro"/>
</dbReference>
<comment type="catalytic activity">
    <reaction evidence="1">
        <text>ATP + protein L-histidine = ADP + protein N-phospho-L-histidine.</text>
        <dbReference type="EC" id="2.7.13.3"/>
    </reaction>
</comment>
<evidence type="ECO:0000259" key="10">
    <source>
        <dbReference type="PROSITE" id="PS50113"/>
    </source>
</evidence>
<dbReference type="PANTHER" id="PTHR43047">
    <property type="entry name" value="TWO-COMPONENT HISTIDINE PROTEIN KINASE"/>
    <property type="match status" value="1"/>
</dbReference>
<dbReference type="SUPFAM" id="SSF55785">
    <property type="entry name" value="PYP-like sensor domain (PAS domain)"/>
    <property type="match status" value="2"/>
</dbReference>
<dbReference type="RefSeq" id="WP_091151954.1">
    <property type="nucleotide sequence ID" value="NZ_FNAI01000010.1"/>
</dbReference>
<dbReference type="Proteomes" id="UP000199072">
    <property type="component" value="Unassembled WGS sequence"/>
</dbReference>
<dbReference type="SUPFAM" id="SSF47384">
    <property type="entry name" value="Homodimeric domain of signal transducing histidine kinase"/>
    <property type="match status" value="1"/>
</dbReference>
<sequence>MKDDAKLPQLGALDPFEEKHAMLAAIIASTDDTIISKTLEGIITSWNPAAERMFGYTEREAIGQHITLIIPPERLDEEAFIIGQVAKGEKVVHFETVRQAKNGTMVPISLTVSPIHNSEGKIIGASKIARDISDQKIAAERDGVLAAIVDSSDDTILSKTLDGIITSWNKAAVKMFGHTEAEAVGKHISLIIPADRLNEETFIIGEVRKGNKIDHFQTLRLAKNGSLIPISLSVSPVTDDKGKIIGASKIARDISKEQTSQQEIGKLYEHLKELNAKKDEFIALASHELKTPLTSINGYLQLLELHLSQEKPKDFLQRAQQQLKKLTSLVDELLDVSKIEAGKLHFAAEDFNICNVAKDAVGLISHTNTAHSITLHSTISECIIKGDAHRIEQVIINLLTNAIRYAPDSYQIEVYITADEHGVKLGVKDYGIGIASEKLEHIFSRYYRVDDDNAKVSGLGIGLYLCHEIVTRHNGKIWAESEPGKGSTFWFRLPY</sequence>
<dbReference type="NCBIfam" id="TIGR00229">
    <property type="entry name" value="sensory_box"/>
    <property type="match status" value="2"/>
</dbReference>
<dbReference type="Pfam" id="PF00989">
    <property type="entry name" value="PAS"/>
    <property type="match status" value="2"/>
</dbReference>
<dbReference type="SMART" id="SM00387">
    <property type="entry name" value="HATPase_c"/>
    <property type="match status" value="1"/>
</dbReference>
<feature type="domain" description="Histidine kinase" evidence="8">
    <location>
        <begin position="284"/>
        <end position="495"/>
    </location>
</feature>
<dbReference type="InterPro" id="IPR001610">
    <property type="entry name" value="PAC"/>
</dbReference>
<dbReference type="SMART" id="SM00086">
    <property type="entry name" value="PAC"/>
    <property type="match status" value="2"/>
</dbReference>
<evidence type="ECO:0000256" key="4">
    <source>
        <dbReference type="ARBA" id="ARBA00022679"/>
    </source>
</evidence>
<dbReference type="Pfam" id="PF02518">
    <property type="entry name" value="HATPase_c"/>
    <property type="match status" value="1"/>
</dbReference>
<dbReference type="GO" id="GO:0009927">
    <property type="term" value="F:histidine phosphotransfer kinase activity"/>
    <property type="evidence" value="ECO:0007669"/>
    <property type="project" value="TreeGrafter"/>
</dbReference>
<feature type="domain" description="PAS" evidence="9">
    <location>
        <begin position="141"/>
        <end position="196"/>
    </location>
</feature>
<protein>
    <recommendedName>
        <fullName evidence="2">histidine kinase</fullName>
        <ecNumber evidence="2">2.7.13.3</ecNumber>
    </recommendedName>
</protein>
<evidence type="ECO:0000256" key="1">
    <source>
        <dbReference type="ARBA" id="ARBA00000085"/>
    </source>
</evidence>
<keyword evidence="4" id="KW-0808">Transferase</keyword>
<name>A0A1G7GDP5_9SPHI</name>
<feature type="domain" description="PAC" evidence="10">
    <location>
        <begin position="212"/>
        <end position="266"/>
    </location>
</feature>
<accession>A0A1G7GDP5</accession>
<keyword evidence="5" id="KW-0418">Kinase</keyword>
<keyword evidence="3" id="KW-0597">Phosphoprotein</keyword>
<dbReference type="Gene3D" id="3.30.565.10">
    <property type="entry name" value="Histidine kinase-like ATPase, C-terminal domain"/>
    <property type="match status" value="1"/>
</dbReference>
<dbReference type="InterPro" id="IPR005467">
    <property type="entry name" value="His_kinase_dom"/>
</dbReference>
<evidence type="ECO:0000259" key="9">
    <source>
        <dbReference type="PROSITE" id="PS50112"/>
    </source>
</evidence>
<dbReference type="AlphaFoldDB" id="A0A1G7GDP5"/>
<dbReference type="FunFam" id="3.30.565.10:FF:000006">
    <property type="entry name" value="Sensor histidine kinase WalK"/>
    <property type="match status" value="1"/>
</dbReference>
<dbReference type="Pfam" id="PF00512">
    <property type="entry name" value="HisKA"/>
    <property type="match status" value="1"/>
</dbReference>
<dbReference type="InterPro" id="IPR004358">
    <property type="entry name" value="Sig_transdc_His_kin-like_C"/>
</dbReference>
<dbReference type="PROSITE" id="PS50112">
    <property type="entry name" value="PAS"/>
    <property type="match status" value="2"/>
</dbReference>
<evidence type="ECO:0000256" key="6">
    <source>
        <dbReference type="ARBA" id="ARBA00023012"/>
    </source>
</evidence>
<dbReference type="InterPro" id="IPR036890">
    <property type="entry name" value="HATPase_C_sf"/>
</dbReference>
<proteinExistence type="predicted"/>
<keyword evidence="6" id="KW-0902">Two-component regulatory system</keyword>
<dbReference type="CDD" id="cd00130">
    <property type="entry name" value="PAS"/>
    <property type="match status" value="2"/>
</dbReference>
<dbReference type="SMART" id="SM00091">
    <property type="entry name" value="PAS"/>
    <property type="match status" value="2"/>
</dbReference>
<dbReference type="InterPro" id="IPR003661">
    <property type="entry name" value="HisK_dim/P_dom"/>
</dbReference>
<dbReference type="GO" id="GO:0005886">
    <property type="term" value="C:plasma membrane"/>
    <property type="evidence" value="ECO:0007669"/>
    <property type="project" value="TreeGrafter"/>
</dbReference>
<dbReference type="InterPro" id="IPR003594">
    <property type="entry name" value="HATPase_dom"/>
</dbReference>
<dbReference type="PROSITE" id="PS50113">
    <property type="entry name" value="PAC"/>
    <property type="match status" value="2"/>
</dbReference>
<keyword evidence="12" id="KW-1185">Reference proteome</keyword>
<dbReference type="Gene3D" id="3.30.450.20">
    <property type="entry name" value="PAS domain"/>
    <property type="match status" value="2"/>
</dbReference>
<gene>
    <name evidence="11" type="ORF">SAMN05216464_11094</name>
</gene>
<dbReference type="FunFam" id="1.10.287.130:FF:000001">
    <property type="entry name" value="Two-component sensor histidine kinase"/>
    <property type="match status" value="1"/>
</dbReference>
<dbReference type="PROSITE" id="PS50109">
    <property type="entry name" value="HIS_KIN"/>
    <property type="match status" value="1"/>
</dbReference>
<evidence type="ECO:0000259" key="8">
    <source>
        <dbReference type="PROSITE" id="PS50109"/>
    </source>
</evidence>
<dbReference type="OrthoDB" id="9813151at2"/>
<reference evidence="11 12" key="1">
    <citation type="submission" date="2016-10" db="EMBL/GenBank/DDBJ databases">
        <authorList>
            <person name="de Groot N.N."/>
        </authorList>
    </citation>
    <scope>NUCLEOTIDE SEQUENCE [LARGE SCALE GENOMIC DNA]</scope>
    <source>
        <strain evidence="11 12">47C3B</strain>
    </source>
</reference>
<evidence type="ECO:0000256" key="3">
    <source>
        <dbReference type="ARBA" id="ARBA00022553"/>
    </source>
</evidence>
<dbReference type="InterPro" id="IPR000014">
    <property type="entry name" value="PAS"/>
</dbReference>
<evidence type="ECO:0000313" key="12">
    <source>
        <dbReference type="Proteomes" id="UP000199072"/>
    </source>
</evidence>